<protein>
    <recommendedName>
        <fullName evidence="2">EamA domain-containing protein</fullName>
    </recommendedName>
</protein>
<dbReference type="GO" id="GO:0016020">
    <property type="term" value="C:membrane"/>
    <property type="evidence" value="ECO:0007669"/>
    <property type="project" value="InterPro"/>
</dbReference>
<sequence>MKSKTQGYIFVLLAITIFSLQDGISKHLASAYPPVFITMIRYWAFAAFTIALACKMRGGLKQTAKTKRPLLQVFRGVLLASQVVLVINCFALIGLAHSQAIFSATPILIALLSMPILGERVGWRRWTAIGAGLVGVLLILKPEGEFFDVKLLLAVFSCFLFAFYVIATRLVSRDDSAMTSFFYTGVVGGIAMTLVGPFYWTWMSGWDWGWMTLVCLTSISSHYFLIRAYDMLDAAAVQPLTYLQLVYASIIGVVIYSEKLSLTMIVGSAIVVAAGIFTVWREHVVARRTRLQRGSPQF</sequence>
<feature type="transmembrane region" description="Helical" evidence="1">
    <location>
        <begin position="73"/>
        <end position="94"/>
    </location>
</feature>
<feature type="transmembrane region" description="Helical" evidence="1">
    <location>
        <begin position="181"/>
        <end position="202"/>
    </location>
</feature>
<comment type="caution">
    <text evidence="3">The sequence shown here is derived from an EMBL/GenBank/DDBJ whole genome shotgun (WGS) entry which is preliminary data.</text>
</comment>
<organism evidence="3 4">
    <name type="scientific">Rhizobium altiplani</name>
    <dbReference type="NCBI Taxonomy" id="1864509"/>
    <lineage>
        <taxon>Bacteria</taxon>
        <taxon>Pseudomonadati</taxon>
        <taxon>Pseudomonadota</taxon>
        <taxon>Alphaproteobacteria</taxon>
        <taxon>Hyphomicrobiales</taxon>
        <taxon>Rhizobiaceae</taxon>
        <taxon>Rhizobium/Agrobacterium group</taxon>
        <taxon>Rhizobium</taxon>
    </lineage>
</organism>
<feature type="transmembrane region" description="Helical" evidence="1">
    <location>
        <begin position="35"/>
        <end position="53"/>
    </location>
</feature>
<dbReference type="InterPro" id="IPR000620">
    <property type="entry name" value="EamA_dom"/>
</dbReference>
<dbReference type="PANTHER" id="PTHR22911:SF103">
    <property type="entry name" value="BLR2811 PROTEIN"/>
    <property type="match status" value="1"/>
</dbReference>
<keyword evidence="1" id="KW-1133">Transmembrane helix</keyword>
<dbReference type="OrthoDB" id="9815809at2"/>
<dbReference type="InterPro" id="IPR037185">
    <property type="entry name" value="EmrE-like"/>
</dbReference>
<feature type="transmembrane region" description="Helical" evidence="1">
    <location>
        <begin position="100"/>
        <end position="118"/>
    </location>
</feature>
<feature type="transmembrane region" description="Helical" evidence="1">
    <location>
        <begin position="262"/>
        <end position="280"/>
    </location>
</feature>
<dbReference type="SUPFAM" id="SSF103481">
    <property type="entry name" value="Multidrug resistance efflux transporter EmrE"/>
    <property type="match status" value="2"/>
</dbReference>
<keyword evidence="4" id="KW-1185">Reference proteome</keyword>
<feature type="transmembrane region" description="Helical" evidence="1">
    <location>
        <begin position="152"/>
        <end position="172"/>
    </location>
</feature>
<keyword evidence="1" id="KW-0812">Transmembrane</keyword>
<reference evidence="3 4" key="1">
    <citation type="submission" date="2015-11" db="EMBL/GenBank/DDBJ databases">
        <title>Draft Genome Sequence of the Strain BR 10423 (Rhizobium sp.) isolated from nodules of Mimosa pudica.</title>
        <authorList>
            <person name="Barauna A.C."/>
            <person name="Zilli J.E."/>
            <person name="Simoes-Araujo J.L."/>
            <person name="Reis V.M."/>
            <person name="James E.K."/>
            <person name="Reis F.B.Jr."/>
            <person name="Rouws L.F."/>
            <person name="Passos S.R."/>
            <person name="Gois S.R."/>
        </authorList>
    </citation>
    <scope>NUCLEOTIDE SEQUENCE [LARGE SCALE GENOMIC DNA]</scope>
    <source>
        <strain evidence="3 4">BR10423</strain>
    </source>
</reference>
<keyword evidence="1" id="KW-0472">Membrane</keyword>
<name>A0A109JV93_9HYPH</name>
<evidence type="ECO:0000256" key="1">
    <source>
        <dbReference type="SAM" id="Phobius"/>
    </source>
</evidence>
<dbReference type="RefSeq" id="WP_025659113.1">
    <property type="nucleotide sequence ID" value="NZ_LNCD01000051.1"/>
</dbReference>
<accession>A0A109JV93</accession>
<gene>
    <name evidence="3" type="ORF">AS026_37555</name>
</gene>
<dbReference type="Pfam" id="PF00892">
    <property type="entry name" value="EamA"/>
    <property type="match status" value="2"/>
</dbReference>
<dbReference type="PANTHER" id="PTHR22911">
    <property type="entry name" value="ACYL-MALONYL CONDENSING ENZYME-RELATED"/>
    <property type="match status" value="1"/>
</dbReference>
<feature type="transmembrane region" description="Helical" evidence="1">
    <location>
        <begin position="123"/>
        <end position="140"/>
    </location>
</feature>
<feature type="domain" description="EamA" evidence="2">
    <location>
        <begin position="7"/>
        <end position="140"/>
    </location>
</feature>
<dbReference type="AlphaFoldDB" id="A0A109JV93"/>
<dbReference type="EMBL" id="LNCD01000051">
    <property type="protein sequence ID" value="KWV55743.1"/>
    <property type="molecule type" value="Genomic_DNA"/>
</dbReference>
<feature type="transmembrane region" description="Helical" evidence="1">
    <location>
        <begin position="237"/>
        <end position="256"/>
    </location>
</feature>
<evidence type="ECO:0000313" key="3">
    <source>
        <dbReference type="EMBL" id="KWV55743.1"/>
    </source>
</evidence>
<feature type="transmembrane region" description="Helical" evidence="1">
    <location>
        <begin position="208"/>
        <end position="225"/>
    </location>
</feature>
<dbReference type="Gene3D" id="1.10.3730.20">
    <property type="match status" value="2"/>
</dbReference>
<dbReference type="Proteomes" id="UP000068164">
    <property type="component" value="Unassembled WGS sequence"/>
</dbReference>
<evidence type="ECO:0000259" key="2">
    <source>
        <dbReference type="Pfam" id="PF00892"/>
    </source>
</evidence>
<feature type="domain" description="EamA" evidence="2">
    <location>
        <begin position="151"/>
        <end position="278"/>
    </location>
</feature>
<proteinExistence type="predicted"/>
<evidence type="ECO:0000313" key="4">
    <source>
        <dbReference type="Proteomes" id="UP000068164"/>
    </source>
</evidence>